<proteinExistence type="predicted"/>
<reference evidence="1" key="1">
    <citation type="submission" date="2023-10" db="EMBL/GenBank/DDBJ databases">
        <authorList>
            <person name="Chen Y."/>
            <person name="Shah S."/>
            <person name="Dougan E. K."/>
            <person name="Thang M."/>
            <person name="Chan C."/>
        </authorList>
    </citation>
    <scope>NUCLEOTIDE SEQUENCE [LARGE SCALE GENOMIC DNA]</scope>
</reference>
<feature type="non-terminal residue" evidence="1">
    <location>
        <position position="56"/>
    </location>
</feature>
<accession>A0ABN9UNL2</accession>
<gene>
    <name evidence="1" type="ORF">PCOR1329_LOCUS50152</name>
</gene>
<evidence type="ECO:0000313" key="2">
    <source>
        <dbReference type="Proteomes" id="UP001189429"/>
    </source>
</evidence>
<evidence type="ECO:0000313" key="1">
    <source>
        <dbReference type="EMBL" id="CAK0861507.1"/>
    </source>
</evidence>
<organism evidence="1 2">
    <name type="scientific">Prorocentrum cordatum</name>
    <dbReference type="NCBI Taxonomy" id="2364126"/>
    <lineage>
        <taxon>Eukaryota</taxon>
        <taxon>Sar</taxon>
        <taxon>Alveolata</taxon>
        <taxon>Dinophyceae</taxon>
        <taxon>Prorocentrales</taxon>
        <taxon>Prorocentraceae</taxon>
        <taxon>Prorocentrum</taxon>
    </lineage>
</organism>
<keyword evidence="2" id="KW-1185">Reference proteome</keyword>
<dbReference type="EMBL" id="CAUYUJ010016065">
    <property type="protein sequence ID" value="CAK0861507.1"/>
    <property type="molecule type" value="Genomic_DNA"/>
</dbReference>
<sequence>ASSEWISVEKWAATIETDRKWNARFYQVCRHKRPLSTFVPGVVLVVESEAVENNFS</sequence>
<comment type="caution">
    <text evidence="1">The sequence shown here is derived from an EMBL/GenBank/DDBJ whole genome shotgun (WGS) entry which is preliminary data.</text>
</comment>
<name>A0ABN9UNL2_9DINO</name>
<protein>
    <submittedName>
        <fullName evidence="1">Uncharacterized protein</fullName>
    </submittedName>
</protein>
<feature type="non-terminal residue" evidence="1">
    <location>
        <position position="1"/>
    </location>
</feature>
<dbReference type="Proteomes" id="UP001189429">
    <property type="component" value="Unassembled WGS sequence"/>
</dbReference>